<name>A0A3A2ZJ66_9EURO</name>
<feature type="compositionally biased region" description="Basic and acidic residues" evidence="1">
    <location>
        <begin position="315"/>
        <end position="328"/>
    </location>
</feature>
<accession>A0A3A2ZJ66</accession>
<evidence type="ECO:0000313" key="3">
    <source>
        <dbReference type="Proteomes" id="UP000266188"/>
    </source>
</evidence>
<feature type="compositionally biased region" description="Low complexity" evidence="1">
    <location>
        <begin position="204"/>
        <end position="215"/>
    </location>
</feature>
<protein>
    <recommendedName>
        <fullName evidence="4">Flavoprotein oxygenase</fullName>
    </recommendedName>
</protein>
<feature type="region of interest" description="Disordered" evidence="1">
    <location>
        <begin position="158"/>
        <end position="219"/>
    </location>
</feature>
<feature type="compositionally biased region" description="Polar residues" evidence="1">
    <location>
        <begin position="564"/>
        <end position="576"/>
    </location>
</feature>
<feature type="region of interest" description="Disordered" evidence="1">
    <location>
        <begin position="409"/>
        <end position="475"/>
    </location>
</feature>
<feature type="compositionally biased region" description="Polar residues" evidence="1">
    <location>
        <begin position="52"/>
        <end position="64"/>
    </location>
</feature>
<reference evidence="3" key="1">
    <citation type="submission" date="2017-02" db="EMBL/GenBank/DDBJ databases">
        <authorList>
            <person name="Tafer H."/>
            <person name="Lopandic K."/>
        </authorList>
    </citation>
    <scope>NUCLEOTIDE SEQUENCE [LARGE SCALE GENOMIC DNA]</scope>
    <source>
        <strain evidence="3">CBS 366.77</strain>
    </source>
</reference>
<feature type="compositionally biased region" description="Basic and acidic residues" evidence="1">
    <location>
        <begin position="432"/>
        <end position="465"/>
    </location>
</feature>
<organism evidence="2 3">
    <name type="scientific">Aspergillus sclerotialis</name>
    <dbReference type="NCBI Taxonomy" id="2070753"/>
    <lineage>
        <taxon>Eukaryota</taxon>
        <taxon>Fungi</taxon>
        <taxon>Dikarya</taxon>
        <taxon>Ascomycota</taxon>
        <taxon>Pezizomycotina</taxon>
        <taxon>Eurotiomycetes</taxon>
        <taxon>Eurotiomycetidae</taxon>
        <taxon>Eurotiales</taxon>
        <taxon>Aspergillaceae</taxon>
        <taxon>Aspergillus</taxon>
        <taxon>Aspergillus subgen. Polypaecilum</taxon>
    </lineage>
</organism>
<evidence type="ECO:0008006" key="4">
    <source>
        <dbReference type="Google" id="ProtNLM"/>
    </source>
</evidence>
<dbReference type="EMBL" id="MVGC01000172">
    <property type="protein sequence ID" value="RJE22353.1"/>
    <property type="molecule type" value="Genomic_DNA"/>
</dbReference>
<dbReference type="OrthoDB" id="5369448at2759"/>
<feature type="region of interest" description="Disordered" evidence="1">
    <location>
        <begin position="618"/>
        <end position="647"/>
    </location>
</feature>
<feature type="region of interest" description="Disordered" evidence="1">
    <location>
        <begin position="315"/>
        <end position="350"/>
    </location>
</feature>
<evidence type="ECO:0000313" key="2">
    <source>
        <dbReference type="EMBL" id="RJE22353.1"/>
    </source>
</evidence>
<feature type="region of interest" description="Disordered" evidence="1">
    <location>
        <begin position="1"/>
        <end position="79"/>
    </location>
</feature>
<sequence>METLSHAPQIADVPDGADDKVTPRPLSPAEQTRIPSAQEDPLPDAEVDSLNDDGQISGQDNGYNSSASSTQNSSSDVFSRDLDEEELAYLKSGASSRSSVSSIPASILIHPPDGVKSSIATGAHNYPSTHSWVDNGNMGYGKTGGFAKSVQTLRQREAAFRKPSSVRAMQMHTEDEGDDDDDLLTPPRRRGHRTSDISMRSAGSPLRRSPYYSPSGLGSKQKVKKEYPLVLLHCTLLPPSLPIPTGIGTPSQKLLEEVLPPQYWRRWRLLGEKVGSGVLRDRGILISHPQDMYDLLEERLLESLELQRPRLDKGHFLGHETDSEKEDQSGQESATDDEQGEGCPDCGGRVIRGSHGGKKWEIKVFAANGLMRAGAWAAAWKEMEKVDVEVGLWLPPDVRRELEKRILEDQQSNHRDMTQVPLEEGPNINSSHSHEKKDVHDEPVYHFSRESHPSDQERALQKQPERVATPSTHQKTQDVDLQTLLINYIRVLASDRRNIAISILGVLVVLLALGGPSQTPNSGLRPFPQEHFDSPPPTDLVMSHYTTPGSESLATPASVGPAISKSSPSPSTEGTDFISSMSAEAISPTALSSSEIIEESMTASEDLTETAASITAQTSMESAPTTIPGKPSASPGAVEGGLMGQST</sequence>
<comment type="caution">
    <text evidence="2">The sequence shown here is derived from an EMBL/GenBank/DDBJ whole genome shotgun (WGS) entry which is preliminary data.</text>
</comment>
<keyword evidence="3" id="KW-1185">Reference proteome</keyword>
<evidence type="ECO:0000256" key="1">
    <source>
        <dbReference type="SAM" id="MobiDB-lite"/>
    </source>
</evidence>
<gene>
    <name evidence="2" type="ORF">PHISCL_05295</name>
</gene>
<feature type="compositionally biased region" description="Acidic residues" evidence="1">
    <location>
        <begin position="41"/>
        <end position="51"/>
    </location>
</feature>
<feature type="region of interest" description="Disordered" evidence="1">
    <location>
        <begin position="549"/>
        <end position="576"/>
    </location>
</feature>
<dbReference type="STRING" id="2070753.A0A3A2ZJ66"/>
<dbReference type="Proteomes" id="UP000266188">
    <property type="component" value="Unassembled WGS sequence"/>
</dbReference>
<feature type="compositionally biased region" description="Gly residues" evidence="1">
    <location>
        <begin position="638"/>
        <end position="647"/>
    </location>
</feature>
<feature type="compositionally biased region" description="Low complexity" evidence="1">
    <location>
        <begin position="65"/>
        <end position="75"/>
    </location>
</feature>
<dbReference type="AlphaFoldDB" id="A0A3A2ZJ66"/>
<proteinExistence type="predicted"/>